<dbReference type="InterPro" id="IPR005162">
    <property type="entry name" value="Retrotrans_gag_dom"/>
</dbReference>
<reference evidence="2" key="1">
    <citation type="journal article" date="2007" name="PLoS ONE">
        <title>The first genome sequence of an elite grapevine cultivar (Pinot noir Vitis vinifera L.): coping with a highly heterozygous genome.</title>
        <authorList>
            <person name="Velasco R."/>
            <person name="Zharkikh A."/>
            <person name="Troggio M."/>
            <person name="Cartwright D.A."/>
            <person name="Cestaro A."/>
            <person name="Pruss D."/>
            <person name="Pindo M."/>
            <person name="FitzGerald L.M."/>
            <person name="Vezzulli S."/>
            <person name="Reid J."/>
            <person name="Malacarne G."/>
            <person name="Iliev D."/>
            <person name="Coppola G."/>
            <person name="Wardell B."/>
            <person name="Micheletti D."/>
            <person name="Macalma T."/>
            <person name="Facci M."/>
            <person name="Mitchell J.T."/>
            <person name="Perazzolli M."/>
            <person name="Eldredge G."/>
            <person name="Gatto P."/>
            <person name="Oyzerski R."/>
            <person name="Moretto M."/>
            <person name="Gutin N."/>
            <person name="Stefanini M."/>
            <person name="Chen Y."/>
            <person name="Segala C."/>
            <person name="Davenport C."/>
            <person name="Dematte L."/>
            <person name="Mraz A."/>
            <person name="Battilana J."/>
            <person name="Stormo K."/>
            <person name="Costa F."/>
            <person name="Tao Q."/>
            <person name="Si-Ammour A."/>
            <person name="Harkins T."/>
            <person name="Lackey A."/>
            <person name="Perbost C."/>
            <person name="Taillon B."/>
            <person name="Stella A."/>
            <person name="Solovyev V."/>
            <person name="Fawcett J.A."/>
            <person name="Sterck L."/>
            <person name="Vandepoele K."/>
            <person name="Grando S.M."/>
            <person name="Toppo S."/>
            <person name="Moser C."/>
            <person name="Lanchbury J."/>
            <person name="Bogden R."/>
            <person name="Skolnick M."/>
            <person name="Sgaramella V."/>
            <person name="Bhatnagar S.K."/>
            <person name="Fontana P."/>
            <person name="Gutin A."/>
            <person name="Van de Peer Y."/>
            <person name="Salamini F."/>
            <person name="Viola R."/>
        </authorList>
    </citation>
    <scope>NUCLEOTIDE SEQUENCE</scope>
</reference>
<name>A5CBR5_VITVI</name>
<evidence type="ECO:0000313" key="2">
    <source>
        <dbReference type="EMBL" id="CAN66580.1"/>
    </source>
</evidence>
<accession>A5CBR5</accession>
<organism evidence="2">
    <name type="scientific">Vitis vinifera</name>
    <name type="common">Grape</name>
    <dbReference type="NCBI Taxonomy" id="29760"/>
    <lineage>
        <taxon>Eukaryota</taxon>
        <taxon>Viridiplantae</taxon>
        <taxon>Streptophyta</taxon>
        <taxon>Embryophyta</taxon>
        <taxon>Tracheophyta</taxon>
        <taxon>Spermatophyta</taxon>
        <taxon>Magnoliopsida</taxon>
        <taxon>eudicotyledons</taxon>
        <taxon>Gunneridae</taxon>
        <taxon>Pentapetalae</taxon>
        <taxon>rosids</taxon>
        <taxon>Vitales</taxon>
        <taxon>Vitaceae</taxon>
        <taxon>Viteae</taxon>
        <taxon>Vitis</taxon>
    </lineage>
</organism>
<gene>
    <name evidence="2" type="ORF">VITISV_024678</name>
</gene>
<dbReference type="EMBL" id="AM489256">
    <property type="protein sequence ID" value="CAN66580.1"/>
    <property type="molecule type" value="Genomic_DNA"/>
</dbReference>
<dbReference type="PANTHER" id="PTHR33437">
    <property type="entry name" value="OS06G0361200 PROTEIN"/>
    <property type="match status" value="1"/>
</dbReference>
<evidence type="ECO:0000259" key="1">
    <source>
        <dbReference type="Pfam" id="PF03732"/>
    </source>
</evidence>
<dbReference type="Pfam" id="PF03732">
    <property type="entry name" value="Retrotrans_gag"/>
    <property type="match status" value="1"/>
</dbReference>
<dbReference type="AlphaFoldDB" id="A5CBR5"/>
<dbReference type="PANTHER" id="PTHR33437:SF2">
    <property type="entry name" value="OS06G0361200 PROTEIN"/>
    <property type="match status" value="1"/>
</dbReference>
<feature type="domain" description="Retrotransposon gag" evidence="1">
    <location>
        <begin position="80"/>
        <end position="123"/>
    </location>
</feature>
<proteinExistence type="predicted"/>
<protein>
    <recommendedName>
        <fullName evidence="1">Retrotransposon gag domain-containing protein</fullName>
    </recommendedName>
</protein>
<sequence>MQGGTSLSLISFVRRLIFTTSMTPKRTQVVHVNKGNDKIIIAKLTHDTVIGPMTRSKAKSTSSISTKQTSTDGDLLVKQFVRSLRGNAFDWYIDLVPECIDSWDHMEREFLNRFYSTRRTESMTINTAPVKISTRDKKNEVKEDGLIQENERRRFTLKELEEKKYHFPDSDVPHMLEDLLQKKVTELPKYKHLEEMGHVNDPNYCHYHRIVSHPVEKCFILKDLIMKLAK</sequence>